<reference evidence="1" key="1">
    <citation type="submission" date="2017-12" db="EMBL/GenBank/DDBJ databases">
        <title>Gene loss provides genomic basis for host adaptation in cereal stripe rust fungi.</title>
        <authorList>
            <person name="Xia C."/>
        </authorList>
    </citation>
    <scope>NUCLEOTIDE SEQUENCE [LARGE SCALE GENOMIC DNA]</scope>
    <source>
        <strain evidence="1">93-210</strain>
    </source>
</reference>
<sequence>MTPEDRRDLNAWVSSLCIPEVTDTWLHGALREKPGSLREYLTENETLHSLMKQYQVEVIQKLVWPSEKMQGLLKKLIEEIDLLRGGDDQSAAKLAHYALVLARITPTLPIKETNPFQYSVKALIADPLNKLITNLDPRSQIIFRRLQDIWDKPEGDAAHQPALEEKPTLPDFF</sequence>
<evidence type="ECO:0000313" key="2">
    <source>
        <dbReference type="Proteomes" id="UP000239156"/>
    </source>
</evidence>
<keyword evidence="2" id="KW-1185">Reference proteome</keyword>
<comment type="caution">
    <text evidence="1">The sequence shown here is derived from an EMBL/GenBank/DDBJ whole genome shotgun (WGS) entry which is preliminary data.</text>
</comment>
<dbReference type="AlphaFoldDB" id="A0A2S4VRA7"/>
<dbReference type="VEuPathDB" id="FungiDB:PSHT_03180"/>
<proteinExistence type="predicted"/>
<evidence type="ECO:0000313" key="1">
    <source>
        <dbReference type="EMBL" id="POW12051.1"/>
    </source>
</evidence>
<gene>
    <name evidence="1" type="ORF">PSTT_04828</name>
</gene>
<protein>
    <submittedName>
        <fullName evidence="1">Uncharacterized protein</fullName>
    </submittedName>
</protein>
<dbReference type="EMBL" id="PKSL01000034">
    <property type="protein sequence ID" value="POW12051.1"/>
    <property type="molecule type" value="Genomic_DNA"/>
</dbReference>
<dbReference type="VEuPathDB" id="FungiDB:PSTT_04828"/>
<name>A0A2S4VRA7_9BASI</name>
<accession>A0A2S4VRA7</accession>
<organism evidence="1 2">
    <name type="scientific">Puccinia striiformis</name>
    <dbReference type="NCBI Taxonomy" id="27350"/>
    <lineage>
        <taxon>Eukaryota</taxon>
        <taxon>Fungi</taxon>
        <taxon>Dikarya</taxon>
        <taxon>Basidiomycota</taxon>
        <taxon>Pucciniomycotina</taxon>
        <taxon>Pucciniomycetes</taxon>
        <taxon>Pucciniales</taxon>
        <taxon>Pucciniaceae</taxon>
        <taxon>Puccinia</taxon>
    </lineage>
</organism>
<dbReference type="Proteomes" id="UP000239156">
    <property type="component" value="Unassembled WGS sequence"/>
</dbReference>